<dbReference type="Proteomes" id="UP000028839">
    <property type="component" value="Unassembled WGS sequence"/>
</dbReference>
<evidence type="ECO:0000256" key="1">
    <source>
        <dbReference type="SAM" id="Phobius"/>
    </source>
</evidence>
<accession>A0A0E2Z3U4</accession>
<feature type="transmembrane region" description="Helical" evidence="1">
    <location>
        <begin position="113"/>
        <end position="132"/>
    </location>
</feature>
<sequence>MEQETHRSILADLVDFSTQMDLDAVMEPGDVRRRDRSIGRELEHLADKPRSQLRQWLWRVAENKHDFPGNNAAKTLRLVMLVLFFFGVTVGWIAALGVFAYDGTQPVNVVNVLAVFVGLQILLLLMSAIIALPRNILRFIPGTRSLQDLFGVLSPGRLAPTIARFLSPDYRLAFEAALGRQKAHHITYGRVRKWLILQFSQVFAVAFNLGALIGCLYLVTISDLAFGWSTTLTFQAEKFHWLVQQLAWPWRDWLGSAVPSANLIEVTRFYRLDEGILPNAMKLESKDASILGQWWQFLLLAIIFYGLLPRLFTLAFARWRLNVALNNAFIHAPGATQVLDRMNHAVVETAAVEPEAGAVPMPEVVPSFHGENFAGIKGYLVNWAGINLDESQLENTLRAAMAVKIDQVFHAGGKSPIEQDQRIIGKLQAAADTMAIVVAVKSWEPPLLEFLDFLEALRSALGPQRLITVIPLALNHRGDLVSADSSDLDIWRKKLQILGDPQLDFRPLNFKAS</sequence>
<feature type="transmembrane region" description="Helical" evidence="1">
    <location>
        <begin position="194"/>
        <end position="219"/>
    </location>
</feature>
<keyword evidence="1" id="KW-1133">Transmembrane helix</keyword>
<gene>
    <name evidence="2" type="ORF">IB75_04860</name>
</gene>
<comment type="caution">
    <text evidence="2">The sequence shown here is derived from an EMBL/GenBank/DDBJ whole genome shotgun (WGS) entry which is preliminary data.</text>
</comment>
<dbReference type="HOGENOM" id="CLU_019171_0_0_6"/>
<dbReference type="InterPro" id="IPR021296">
    <property type="entry name" value="DUF2868"/>
</dbReference>
<dbReference type="AlphaFoldDB" id="A0A0E2Z3U4"/>
<protein>
    <recommendedName>
        <fullName evidence="4">DUF2868 domain-containing protein</fullName>
    </recommendedName>
</protein>
<keyword evidence="1" id="KW-0812">Transmembrane</keyword>
<feature type="transmembrane region" description="Helical" evidence="1">
    <location>
        <begin position="78"/>
        <end position="101"/>
    </location>
</feature>
<evidence type="ECO:0000313" key="3">
    <source>
        <dbReference type="Proteomes" id="UP000028839"/>
    </source>
</evidence>
<evidence type="ECO:0008006" key="4">
    <source>
        <dbReference type="Google" id="ProtNLM"/>
    </source>
</evidence>
<dbReference type="EMBL" id="JPGN01000027">
    <property type="protein sequence ID" value="KFI20154.1"/>
    <property type="molecule type" value="Genomic_DNA"/>
</dbReference>
<dbReference type="Pfam" id="PF11067">
    <property type="entry name" value="DUF2868"/>
    <property type="match status" value="1"/>
</dbReference>
<evidence type="ECO:0000313" key="2">
    <source>
        <dbReference type="EMBL" id="KFI20154.1"/>
    </source>
</evidence>
<reference evidence="2 3" key="1">
    <citation type="submission" date="2014-07" db="EMBL/GenBank/DDBJ databases">
        <title>Comparative analysis of Nitrosococcus oceani genome inventories of strains from Pacific and Atlantic gyres.</title>
        <authorList>
            <person name="Lim C.K."/>
            <person name="Wang L."/>
            <person name="Sayavedra-Soto L.A."/>
            <person name="Klotz M.G."/>
        </authorList>
    </citation>
    <scope>NUCLEOTIDE SEQUENCE [LARGE SCALE GENOMIC DNA]</scope>
    <source>
        <strain evidence="2 3">C-27</strain>
    </source>
</reference>
<proteinExistence type="predicted"/>
<organism evidence="2 3">
    <name type="scientific">Nitrosococcus oceani C-27</name>
    <dbReference type="NCBI Taxonomy" id="314279"/>
    <lineage>
        <taxon>Bacteria</taxon>
        <taxon>Pseudomonadati</taxon>
        <taxon>Pseudomonadota</taxon>
        <taxon>Gammaproteobacteria</taxon>
        <taxon>Chromatiales</taxon>
        <taxon>Chromatiaceae</taxon>
        <taxon>Nitrosococcus</taxon>
    </lineage>
</organism>
<keyword evidence="1" id="KW-0472">Membrane</keyword>
<name>A0A0E2Z3U4_9GAMM</name>
<feature type="transmembrane region" description="Helical" evidence="1">
    <location>
        <begin position="294"/>
        <end position="317"/>
    </location>
</feature>
<dbReference type="OrthoDB" id="7056210at2"/>